<feature type="transmembrane region" description="Helical" evidence="7">
    <location>
        <begin position="33"/>
        <end position="53"/>
    </location>
</feature>
<evidence type="ECO:0000256" key="3">
    <source>
        <dbReference type="ARBA" id="ARBA00022475"/>
    </source>
</evidence>
<evidence type="ECO:0000256" key="1">
    <source>
        <dbReference type="ARBA" id="ARBA00004651"/>
    </source>
</evidence>
<evidence type="ECO:0000256" key="5">
    <source>
        <dbReference type="ARBA" id="ARBA00022989"/>
    </source>
</evidence>
<sequence length="125" mass="13790">MRLLHNYHYIGAVILFCIGLYTVIVRRNIIKKLIGLNIMETAVFFFYISLGYVDNGIAPIRVGGADPSKMVNPIPQALILTGIVVAVSVTALALSLVILLYRQFGTLDVDHLMRDEAEEAKEAGE</sequence>
<dbReference type="Pfam" id="PF00420">
    <property type="entry name" value="Oxidored_q2"/>
    <property type="match status" value="1"/>
</dbReference>
<feature type="transmembrane region" description="Helical" evidence="7">
    <location>
        <begin position="73"/>
        <end position="101"/>
    </location>
</feature>
<evidence type="ECO:0000313" key="8">
    <source>
        <dbReference type="EMBL" id="OFW56158.1"/>
    </source>
</evidence>
<evidence type="ECO:0000256" key="2">
    <source>
        <dbReference type="ARBA" id="ARBA00010388"/>
    </source>
</evidence>
<dbReference type="PANTHER" id="PTHR34583">
    <property type="entry name" value="ANTIPORTER SUBUNIT MNHC2-RELATED"/>
    <property type="match status" value="1"/>
</dbReference>
<dbReference type="InterPro" id="IPR039428">
    <property type="entry name" value="NUOK/Mnh_C1-like"/>
</dbReference>
<comment type="similarity">
    <text evidence="2">Belongs to the CPA3 antiporters (TC 2.A.63) subunit C family.</text>
</comment>
<dbReference type="STRING" id="1797197.A2Y75_03285"/>
<keyword evidence="3" id="KW-1003">Cell membrane</keyword>
<dbReference type="GO" id="GO:0005886">
    <property type="term" value="C:plasma membrane"/>
    <property type="evidence" value="ECO:0007669"/>
    <property type="project" value="UniProtKB-SubCell"/>
</dbReference>
<dbReference type="NCBIfam" id="NF005624">
    <property type="entry name" value="PRK07375.2-3"/>
    <property type="match status" value="1"/>
</dbReference>
<organism evidence="8 9">
    <name type="scientific">Candidatus Solincola sediminis</name>
    <dbReference type="NCBI Taxonomy" id="1797199"/>
    <lineage>
        <taxon>Bacteria</taxon>
        <taxon>Bacillati</taxon>
        <taxon>Actinomycetota</taxon>
        <taxon>Candidatus Geothermincolia</taxon>
        <taxon>Candidatus Geothermincolales</taxon>
        <taxon>Candidatus Geothermincolaceae</taxon>
        <taxon>Candidatus Solincola</taxon>
    </lineage>
</organism>
<evidence type="ECO:0000256" key="6">
    <source>
        <dbReference type="ARBA" id="ARBA00023136"/>
    </source>
</evidence>
<keyword evidence="5 7" id="KW-1133">Transmembrane helix</keyword>
<gene>
    <name evidence="8" type="ORF">A2Y75_03285</name>
</gene>
<evidence type="ECO:0000256" key="4">
    <source>
        <dbReference type="ARBA" id="ARBA00022692"/>
    </source>
</evidence>
<keyword evidence="6 7" id="KW-0472">Membrane</keyword>
<proteinExistence type="inferred from homology"/>
<dbReference type="Proteomes" id="UP000177876">
    <property type="component" value="Unassembled WGS sequence"/>
</dbReference>
<dbReference type="PANTHER" id="PTHR34583:SF2">
    <property type="entry name" value="ANTIPORTER SUBUNIT MNHC2-RELATED"/>
    <property type="match status" value="1"/>
</dbReference>
<dbReference type="Gene3D" id="1.10.287.3510">
    <property type="match status" value="1"/>
</dbReference>
<name>A0A1F2WH28_9ACTN</name>
<dbReference type="EMBL" id="MELK01000048">
    <property type="protein sequence ID" value="OFW56158.1"/>
    <property type="molecule type" value="Genomic_DNA"/>
</dbReference>
<comment type="caution">
    <text evidence="8">The sequence shown here is derived from an EMBL/GenBank/DDBJ whole genome shotgun (WGS) entry which is preliminary data.</text>
</comment>
<protein>
    <submittedName>
        <fullName evidence="8">Cation:proton antiporter</fullName>
    </submittedName>
</protein>
<reference evidence="8 9" key="1">
    <citation type="journal article" date="2016" name="Nat. Commun.">
        <title>Thousands of microbial genomes shed light on interconnected biogeochemical processes in an aquifer system.</title>
        <authorList>
            <person name="Anantharaman K."/>
            <person name="Brown C.T."/>
            <person name="Hug L.A."/>
            <person name="Sharon I."/>
            <person name="Castelle C.J."/>
            <person name="Probst A.J."/>
            <person name="Thomas B.C."/>
            <person name="Singh A."/>
            <person name="Wilkins M.J."/>
            <person name="Karaoz U."/>
            <person name="Brodie E.L."/>
            <person name="Williams K.H."/>
            <person name="Hubbard S.S."/>
            <person name="Banfield J.F."/>
        </authorList>
    </citation>
    <scope>NUCLEOTIDE SEQUENCE [LARGE SCALE GENOMIC DNA]</scope>
</reference>
<evidence type="ECO:0000256" key="7">
    <source>
        <dbReference type="SAM" id="Phobius"/>
    </source>
</evidence>
<evidence type="ECO:0000313" key="9">
    <source>
        <dbReference type="Proteomes" id="UP000177876"/>
    </source>
</evidence>
<dbReference type="InterPro" id="IPR050601">
    <property type="entry name" value="CPA3_antiporter_subunitC"/>
</dbReference>
<dbReference type="AlphaFoldDB" id="A0A1F2WH28"/>
<comment type="subcellular location">
    <subcellularLocation>
        <location evidence="1">Cell membrane</location>
        <topology evidence="1">Multi-pass membrane protein</topology>
    </subcellularLocation>
</comment>
<feature type="transmembrane region" description="Helical" evidence="7">
    <location>
        <begin position="6"/>
        <end position="24"/>
    </location>
</feature>
<accession>A0A1F2WH28</accession>
<keyword evidence="4 7" id="KW-0812">Transmembrane</keyword>